<accession>A0A562UZ28</accession>
<evidence type="ECO:0000313" key="3">
    <source>
        <dbReference type="Proteomes" id="UP000321617"/>
    </source>
</evidence>
<feature type="domain" description="VOC" evidence="1">
    <location>
        <begin position="3"/>
        <end position="119"/>
    </location>
</feature>
<organism evidence="2 3">
    <name type="scientific">Stackebrandtia albiflava</name>
    <dbReference type="NCBI Taxonomy" id="406432"/>
    <lineage>
        <taxon>Bacteria</taxon>
        <taxon>Bacillati</taxon>
        <taxon>Actinomycetota</taxon>
        <taxon>Actinomycetes</taxon>
        <taxon>Glycomycetales</taxon>
        <taxon>Glycomycetaceae</taxon>
        <taxon>Stackebrandtia</taxon>
    </lineage>
</organism>
<dbReference type="SUPFAM" id="SSF54593">
    <property type="entry name" value="Glyoxalase/Bleomycin resistance protein/Dihydroxybiphenyl dioxygenase"/>
    <property type="match status" value="1"/>
</dbReference>
<dbReference type="PROSITE" id="PS51819">
    <property type="entry name" value="VOC"/>
    <property type="match status" value="1"/>
</dbReference>
<sequence length="119" mass="13198">MIRKTHVIIDCPDTTSLARFYADLLGGEIGDTDSEWITVTTPTVRLGFQRVEDYRAPEWPGQQIPQQLHLDFEVDDFQAEGDRAVGLGARHLEDHLGDDGTGFVVYLDPAGHPFCLVSG</sequence>
<proteinExistence type="predicted"/>
<keyword evidence="3" id="KW-1185">Reference proteome</keyword>
<name>A0A562UZ28_9ACTN</name>
<reference evidence="2 3" key="1">
    <citation type="journal article" date="2013" name="Stand. Genomic Sci.">
        <title>Genomic Encyclopedia of Type Strains, Phase I: The one thousand microbial genomes (KMG-I) project.</title>
        <authorList>
            <person name="Kyrpides N.C."/>
            <person name="Woyke T."/>
            <person name="Eisen J.A."/>
            <person name="Garrity G."/>
            <person name="Lilburn T.G."/>
            <person name="Beck B.J."/>
            <person name="Whitman W.B."/>
            <person name="Hugenholtz P."/>
            <person name="Klenk H.P."/>
        </authorList>
    </citation>
    <scope>NUCLEOTIDE SEQUENCE [LARGE SCALE GENOMIC DNA]</scope>
    <source>
        <strain evidence="2 3">DSM 45044</strain>
    </source>
</reference>
<dbReference type="Gene3D" id="3.10.180.10">
    <property type="entry name" value="2,3-Dihydroxybiphenyl 1,2-Dioxygenase, domain 1"/>
    <property type="match status" value="1"/>
</dbReference>
<dbReference type="OrthoDB" id="4211373at2"/>
<dbReference type="RefSeq" id="WP_147141926.1">
    <property type="nucleotide sequence ID" value="NZ_BAABIJ010000003.1"/>
</dbReference>
<dbReference type="Proteomes" id="UP000321617">
    <property type="component" value="Unassembled WGS sequence"/>
</dbReference>
<dbReference type="InterPro" id="IPR037523">
    <property type="entry name" value="VOC_core"/>
</dbReference>
<dbReference type="Pfam" id="PF18029">
    <property type="entry name" value="Glyoxalase_6"/>
    <property type="match status" value="1"/>
</dbReference>
<dbReference type="PANTHER" id="PTHR35908">
    <property type="entry name" value="HYPOTHETICAL FUSION PROTEIN"/>
    <property type="match status" value="1"/>
</dbReference>
<dbReference type="InterPro" id="IPR041581">
    <property type="entry name" value="Glyoxalase_6"/>
</dbReference>
<evidence type="ECO:0000313" key="2">
    <source>
        <dbReference type="EMBL" id="TWJ10833.1"/>
    </source>
</evidence>
<dbReference type="EMBL" id="VLLL01000007">
    <property type="protein sequence ID" value="TWJ10833.1"/>
    <property type="molecule type" value="Genomic_DNA"/>
</dbReference>
<evidence type="ECO:0000259" key="1">
    <source>
        <dbReference type="PROSITE" id="PS51819"/>
    </source>
</evidence>
<dbReference type="InterPro" id="IPR029068">
    <property type="entry name" value="Glyas_Bleomycin-R_OHBP_Dase"/>
</dbReference>
<dbReference type="PANTHER" id="PTHR35908:SF1">
    <property type="entry name" value="CONSERVED PROTEIN"/>
    <property type="match status" value="1"/>
</dbReference>
<comment type="caution">
    <text evidence="2">The sequence shown here is derived from an EMBL/GenBank/DDBJ whole genome shotgun (WGS) entry which is preliminary data.</text>
</comment>
<protein>
    <recommendedName>
        <fullName evidence="1">VOC domain-containing protein</fullName>
    </recommendedName>
</protein>
<gene>
    <name evidence="2" type="ORF">LX16_4257</name>
</gene>
<dbReference type="CDD" id="cd06587">
    <property type="entry name" value="VOC"/>
    <property type="match status" value="1"/>
</dbReference>
<dbReference type="AlphaFoldDB" id="A0A562UZ28"/>